<dbReference type="Pfam" id="PF10518">
    <property type="entry name" value="TAT_signal"/>
    <property type="match status" value="1"/>
</dbReference>
<gene>
    <name evidence="1" type="ORF">ACFSX4_03980</name>
</gene>
<evidence type="ECO:0000313" key="1">
    <source>
        <dbReference type="EMBL" id="MFD2829614.1"/>
    </source>
</evidence>
<dbReference type="PROSITE" id="PS51318">
    <property type="entry name" value="TAT"/>
    <property type="match status" value="1"/>
</dbReference>
<dbReference type="NCBIfam" id="TIGR01409">
    <property type="entry name" value="TAT_signal_seq"/>
    <property type="match status" value="1"/>
</dbReference>
<dbReference type="InterPro" id="IPR027056">
    <property type="entry name" value="Gluconate_2DH_su3"/>
</dbReference>
<dbReference type="Proteomes" id="UP001597519">
    <property type="component" value="Unassembled WGS sequence"/>
</dbReference>
<dbReference type="RefSeq" id="WP_377771765.1">
    <property type="nucleotide sequence ID" value="NZ_JBHUOQ010000001.1"/>
</dbReference>
<sequence>MSSDNQKFSRRDFLKTTGAATGGIIGGSLLGGFVGFKMDSTDLPTEEANETASETAEDMNMEARTFFSRSEDFRTLAAAVERIYPEDDNGPGAVELGVPYFIDRQLNGQWGSNSDDYMQGPFNPAASETHGIQERMNRGEMFLAGVRRIQEISMDEHDAEFTSLDGGQQDDILRSFEAGDVEIKGMRSESFFELLKETTIEGVYSDPVYGGNKDMMGWKMIEYPGPRMGWLSEVLTDEFMTLEPQNLRDYQGGGV</sequence>
<name>A0ABW5WW54_9STAP</name>
<dbReference type="EC" id="1.-.-.-" evidence="1"/>
<dbReference type="GO" id="GO:0016491">
    <property type="term" value="F:oxidoreductase activity"/>
    <property type="evidence" value="ECO:0007669"/>
    <property type="project" value="UniProtKB-KW"/>
</dbReference>
<dbReference type="InterPro" id="IPR019546">
    <property type="entry name" value="TAT_signal_bac_arc"/>
</dbReference>
<organism evidence="1 2">
    <name type="scientific">Corticicoccus populi</name>
    <dbReference type="NCBI Taxonomy" id="1812821"/>
    <lineage>
        <taxon>Bacteria</taxon>
        <taxon>Bacillati</taxon>
        <taxon>Bacillota</taxon>
        <taxon>Bacilli</taxon>
        <taxon>Bacillales</taxon>
        <taxon>Staphylococcaceae</taxon>
        <taxon>Corticicoccus</taxon>
    </lineage>
</organism>
<protein>
    <submittedName>
        <fullName evidence="1">Gluconate 2-dehydrogenase subunit 3 family protein</fullName>
        <ecNumber evidence="1">1.-.-.-</ecNumber>
    </submittedName>
</protein>
<keyword evidence="1" id="KW-0560">Oxidoreductase</keyword>
<reference evidence="2" key="1">
    <citation type="journal article" date="2019" name="Int. J. Syst. Evol. Microbiol.">
        <title>The Global Catalogue of Microorganisms (GCM) 10K type strain sequencing project: providing services to taxonomists for standard genome sequencing and annotation.</title>
        <authorList>
            <consortium name="The Broad Institute Genomics Platform"/>
            <consortium name="The Broad Institute Genome Sequencing Center for Infectious Disease"/>
            <person name="Wu L."/>
            <person name="Ma J."/>
        </authorList>
    </citation>
    <scope>NUCLEOTIDE SEQUENCE [LARGE SCALE GENOMIC DNA]</scope>
    <source>
        <strain evidence="2">KCTC 33575</strain>
    </source>
</reference>
<dbReference type="Pfam" id="PF13618">
    <property type="entry name" value="Gluconate_2-dh3"/>
    <property type="match status" value="1"/>
</dbReference>
<dbReference type="InterPro" id="IPR006311">
    <property type="entry name" value="TAT_signal"/>
</dbReference>
<accession>A0ABW5WW54</accession>
<keyword evidence="2" id="KW-1185">Reference proteome</keyword>
<proteinExistence type="predicted"/>
<evidence type="ECO:0000313" key="2">
    <source>
        <dbReference type="Proteomes" id="UP001597519"/>
    </source>
</evidence>
<comment type="caution">
    <text evidence="1">The sequence shown here is derived from an EMBL/GenBank/DDBJ whole genome shotgun (WGS) entry which is preliminary data.</text>
</comment>
<dbReference type="EMBL" id="JBHUOQ010000001">
    <property type="protein sequence ID" value="MFD2829614.1"/>
    <property type="molecule type" value="Genomic_DNA"/>
</dbReference>